<reference evidence="2" key="1">
    <citation type="submission" date="2023-06" db="EMBL/GenBank/DDBJ databases">
        <title>Genome-scale phylogeny and comparative genomics of the fungal order Sordariales.</title>
        <authorList>
            <consortium name="Lawrence Berkeley National Laboratory"/>
            <person name="Hensen N."/>
            <person name="Bonometti L."/>
            <person name="Westerberg I."/>
            <person name="Brannstrom I.O."/>
            <person name="Guillou S."/>
            <person name="Cros-Aarteil S."/>
            <person name="Calhoun S."/>
            <person name="Haridas S."/>
            <person name="Kuo A."/>
            <person name="Mondo S."/>
            <person name="Pangilinan J."/>
            <person name="Riley R."/>
            <person name="LaButti K."/>
            <person name="Andreopoulos B."/>
            <person name="Lipzen A."/>
            <person name="Chen C."/>
            <person name="Yanf M."/>
            <person name="Daum C."/>
            <person name="Ng V."/>
            <person name="Clum A."/>
            <person name="Steindorff A."/>
            <person name="Ohm R."/>
            <person name="Martin F."/>
            <person name="Silar P."/>
            <person name="Natvig D."/>
            <person name="Lalanne C."/>
            <person name="Gautier V."/>
            <person name="Ament-velasquez S.L."/>
            <person name="Kruys A."/>
            <person name="Hutchinson M.I."/>
            <person name="Powell A.J."/>
            <person name="Barry K."/>
            <person name="Miller A.N."/>
            <person name="Grigoriev I.V."/>
            <person name="Debuchy R."/>
            <person name="Gladieux P."/>
            <person name="Thoren M.H."/>
            <person name="Johannesson H."/>
        </authorList>
    </citation>
    <scope>NUCLEOTIDE SEQUENCE</scope>
    <source>
        <strain evidence="2">SMH2392-1A</strain>
    </source>
</reference>
<dbReference type="Proteomes" id="UP001172101">
    <property type="component" value="Unassembled WGS sequence"/>
</dbReference>
<gene>
    <name evidence="2" type="ORF">B0T26DRAFT_675996</name>
</gene>
<keyword evidence="1" id="KW-0732">Signal</keyword>
<name>A0AA40E009_9PEZI</name>
<evidence type="ECO:0000256" key="1">
    <source>
        <dbReference type="SAM" id="SignalP"/>
    </source>
</evidence>
<organism evidence="2 3">
    <name type="scientific">Lasiosphaeria miniovina</name>
    <dbReference type="NCBI Taxonomy" id="1954250"/>
    <lineage>
        <taxon>Eukaryota</taxon>
        <taxon>Fungi</taxon>
        <taxon>Dikarya</taxon>
        <taxon>Ascomycota</taxon>
        <taxon>Pezizomycotina</taxon>
        <taxon>Sordariomycetes</taxon>
        <taxon>Sordariomycetidae</taxon>
        <taxon>Sordariales</taxon>
        <taxon>Lasiosphaeriaceae</taxon>
        <taxon>Lasiosphaeria</taxon>
    </lineage>
</organism>
<keyword evidence="3" id="KW-1185">Reference proteome</keyword>
<dbReference type="GeneID" id="85323182"/>
<feature type="chain" id="PRO_5041213384" description="AA1-like domain-containing protein" evidence="1">
    <location>
        <begin position="19"/>
        <end position="146"/>
    </location>
</feature>
<evidence type="ECO:0008006" key="4">
    <source>
        <dbReference type="Google" id="ProtNLM"/>
    </source>
</evidence>
<sequence length="146" mass="15135">MFFKVVFSAAILALCVNAAPVADPAKTFKFLVDDPTKGKYYLASKGAGTQDVSKALTCELTADVIKCGGKGFPAYSGDMTKLAPGATASTGWSIDADGGIHWSAAPSMKFSLGINGATDVWAETCPHHWQTHGTAKAVYDDATAAA</sequence>
<protein>
    <recommendedName>
        <fullName evidence="4">AA1-like domain-containing protein</fullName>
    </recommendedName>
</protein>
<dbReference type="AlphaFoldDB" id="A0AA40E009"/>
<feature type="signal peptide" evidence="1">
    <location>
        <begin position="1"/>
        <end position="18"/>
    </location>
</feature>
<comment type="caution">
    <text evidence="2">The sequence shown here is derived from an EMBL/GenBank/DDBJ whole genome shotgun (WGS) entry which is preliminary data.</text>
</comment>
<accession>A0AA40E009</accession>
<proteinExistence type="predicted"/>
<evidence type="ECO:0000313" key="3">
    <source>
        <dbReference type="Proteomes" id="UP001172101"/>
    </source>
</evidence>
<evidence type="ECO:0000313" key="2">
    <source>
        <dbReference type="EMBL" id="KAK0717723.1"/>
    </source>
</evidence>
<dbReference type="EMBL" id="JAUIRO010000004">
    <property type="protein sequence ID" value="KAK0717723.1"/>
    <property type="molecule type" value="Genomic_DNA"/>
</dbReference>
<dbReference type="RefSeq" id="XP_060296516.1">
    <property type="nucleotide sequence ID" value="XM_060439912.1"/>
</dbReference>